<dbReference type="UniPathway" id="UPA00060">
    <property type="reaction ID" value="UER00141"/>
</dbReference>
<name>A0A154BQ33_ANASB</name>
<comment type="caution">
    <text evidence="13">The sequence shown here is derived from an EMBL/GenBank/DDBJ whole genome shotgun (WGS) entry which is preliminary data.</text>
</comment>
<evidence type="ECO:0000256" key="2">
    <source>
        <dbReference type="ARBA" id="ARBA00022679"/>
    </source>
</evidence>
<evidence type="ECO:0000259" key="12">
    <source>
        <dbReference type="Pfam" id="PF02581"/>
    </source>
</evidence>
<dbReference type="SUPFAM" id="SSF51391">
    <property type="entry name" value="Thiamin phosphate synthase"/>
    <property type="match status" value="1"/>
</dbReference>
<dbReference type="GO" id="GO:0009228">
    <property type="term" value="P:thiamine biosynthetic process"/>
    <property type="evidence" value="ECO:0007669"/>
    <property type="project" value="UniProtKB-KW"/>
</dbReference>
<dbReference type="AlphaFoldDB" id="A0A154BQ33"/>
<comment type="catalytic activity">
    <reaction evidence="6 9 10">
        <text>4-methyl-5-(2-phosphooxyethyl)-thiazole + 4-amino-2-methyl-5-(diphosphooxymethyl)pyrimidine + H(+) = thiamine phosphate + diphosphate</text>
        <dbReference type="Rhea" id="RHEA:22328"/>
        <dbReference type="ChEBI" id="CHEBI:15378"/>
        <dbReference type="ChEBI" id="CHEBI:33019"/>
        <dbReference type="ChEBI" id="CHEBI:37575"/>
        <dbReference type="ChEBI" id="CHEBI:57841"/>
        <dbReference type="ChEBI" id="CHEBI:58296"/>
        <dbReference type="EC" id="2.5.1.3"/>
    </reaction>
</comment>
<evidence type="ECO:0000256" key="3">
    <source>
        <dbReference type="ARBA" id="ARBA00022723"/>
    </source>
</evidence>
<keyword evidence="5 9" id="KW-0784">Thiamine biosynthesis</keyword>
<dbReference type="PANTHER" id="PTHR20857:SF23">
    <property type="entry name" value="THIAMINE BIOSYNTHETIC BIFUNCTIONAL ENZYME"/>
    <property type="match status" value="1"/>
</dbReference>
<dbReference type="PANTHER" id="PTHR20857">
    <property type="entry name" value="THIAMINE-PHOSPHATE PYROPHOSPHORYLASE"/>
    <property type="match status" value="1"/>
</dbReference>
<keyword evidence="4 9" id="KW-0460">Magnesium</keyword>
<evidence type="ECO:0000256" key="7">
    <source>
        <dbReference type="ARBA" id="ARBA00047851"/>
    </source>
</evidence>
<accession>A0A154BQ33</accession>
<comment type="catalytic activity">
    <reaction evidence="7 9 10">
        <text>2-(2-carboxy-4-methylthiazol-5-yl)ethyl phosphate + 4-amino-2-methyl-5-(diphosphooxymethyl)pyrimidine + 2 H(+) = thiamine phosphate + CO2 + diphosphate</text>
        <dbReference type="Rhea" id="RHEA:47848"/>
        <dbReference type="ChEBI" id="CHEBI:15378"/>
        <dbReference type="ChEBI" id="CHEBI:16526"/>
        <dbReference type="ChEBI" id="CHEBI:33019"/>
        <dbReference type="ChEBI" id="CHEBI:37575"/>
        <dbReference type="ChEBI" id="CHEBI:57841"/>
        <dbReference type="ChEBI" id="CHEBI:62890"/>
        <dbReference type="EC" id="2.5.1.3"/>
    </reaction>
</comment>
<dbReference type="FunFam" id="3.20.20.70:FF:000096">
    <property type="entry name" value="Thiamine-phosphate synthase"/>
    <property type="match status" value="1"/>
</dbReference>
<dbReference type="InterPro" id="IPR034291">
    <property type="entry name" value="TMP_synthase"/>
</dbReference>
<feature type="binding site" evidence="9">
    <location>
        <begin position="41"/>
        <end position="45"/>
    </location>
    <ligand>
        <name>4-amino-2-methyl-5-(diphosphooxymethyl)pyrimidine</name>
        <dbReference type="ChEBI" id="CHEBI:57841"/>
    </ligand>
</feature>
<evidence type="ECO:0000256" key="11">
    <source>
        <dbReference type="RuleBase" id="RU004253"/>
    </source>
</evidence>
<feature type="binding site" evidence="9">
    <location>
        <position position="73"/>
    </location>
    <ligand>
        <name>4-amino-2-methyl-5-(diphosphooxymethyl)pyrimidine</name>
        <dbReference type="ChEBI" id="CHEBI:57841"/>
    </ligand>
</feature>
<reference evidence="13 14" key="1">
    <citation type="submission" date="2016-02" db="EMBL/GenBank/DDBJ databases">
        <title>Anaerosporomusa subterraneum gen. nov., sp. nov., a spore-forming obligate anaerobe isolated from saprolite.</title>
        <authorList>
            <person name="Choi J.K."/>
            <person name="Shah M."/>
            <person name="Yee N."/>
        </authorList>
    </citation>
    <scope>NUCLEOTIDE SEQUENCE [LARGE SCALE GENOMIC DNA]</scope>
    <source>
        <strain evidence="13 14">RU4</strain>
    </source>
</reference>
<feature type="binding site" evidence="9">
    <location>
        <position position="112"/>
    </location>
    <ligand>
        <name>4-amino-2-methyl-5-(diphosphooxymethyl)pyrimidine</name>
        <dbReference type="ChEBI" id="CHEBI:57841"/>
    </ligand>
</feature>
<keyword evidence="2 9" id="KW-0808">Transferase</keyword>
<comment type="cofactor">
    <cofactor evidence="9">
        <name>Mg(2+)</name>
        <dbReference type="ChEBI" id="CHEBI:18420"/>
    </cofactor>
    <text evidence="9">Binds 1 Mg(2+) ion per subunit.</text>
</comment>
<feature type="binding site" evidence="9">
    <location>
        <position position="74"/>
    </location>
    <ligand>
        <name>Mg(2+)</name>
        <dbReference type="ChEBI" id="CHEBI:18420"/>
    </ligand>
</feature>
<feature type="binding site" evidence="9">
    <location>
        <begin position="138"/>
        <end position="140"/>
    </location>
    <ligand>
        <name>2-[(2R,5Z)-2-carboxy-4-methylthiazol-5(2H)-ylidene]ethyl phosphate</name>
        <dbReference type="ChEBI" id="CHEBI:62899"/>
    </ligand>
</feature>
<dbReference type="GO" id="GO:0009229">
    <property type="term" value="P:thiamine diphosphate biosynthetic process"/>
    <property type="evidence" value="ECO:0007669"/>
    <property type="project" value="UniProtKB-UniRule"/>
</dbReference>
<keyword evidence="14" id="KW-1185">Reference proteome</keyword>
<dbReference type="Gene3D" id="3.20.20.70">
    <property type="entry name" value="Aldolase class I"/>
    <property type="match status" value="1"/>
</dbReference>
<dbReference type="HAMAP" id="MF_00097">
    <property type="entry name" value="TMP_synthase"/>
    <property type="match status" value="1"/>
</dbReference>
<dbReference type="NCBIfam" id="TIGR00693">
    <property type="entry name" value="thiE"/>
    <property type="match status" value="1"/>
</dbReference>
<keyword evidence="3 9" id="KW-0479">Metal-binding</keyword>
<evidence type="ECO:0000256" key="8">
    <source>
        <dbReference type="ARBA" id="ARBA00047883"/>
    </source>
</evidence>
<evidence type="ECO:0000256" key="10">
    <source>
        <dbReference type="RuleBase" id="RU003826"/>
    </source>
</evidence>
<dbReference type="GO" id="GO:0004789">
    <property type="term" value="F:thiamine-phosphate diphosphorylase activity"/>
    <property type="evidence" value="ECO:0007669"/>
    <property type="project" value="UniProtKB-UniRule"/>
</dbReference>
<dbReference type="OrthoDB" id="9812206at2"/>
<evidence type="ECO:0000256" key="5">
    <source>
        <dbReference type="ARBA" id="ARBA00022977"/>
    </source>
</evidence>
<evidence type="ECO:0000313" key="14">
    <source>
        <dbReference type="Proteomes" id="UP000076268"/>
    </source>
</evidence>
<organism evidence="13 14">
    <name type="scientific">Anaerosporomusa subterranea</name>
    <dbReference type="NCBI Taxonomy" id="1794912"/>
    <lineage>
        <taxon>Bacteria</taxon>
        <taxon>Bacillati</taxon>
        <taxon>Bacillota</taxon>
        <taxon>Negativicutes</taxon>
        <taxon>Acetonemataceae</taxon>
        <taxon>Anaerosporomusa</taxon>
    </lineage>
</organism>
<feature type="domain" description="Thiamine phosphate synthase/TenI" evidence="12">
    <location>
        <begin position="11"/>
        <end position="191"/>
    </location>
</feature>
<dbReference type="Pfam" id="PF02581">
    <property type="entry name" value="TMP-TENI"/>
    <property type="match status" value="1"/>
</dbReference>
<feature type="binding site" evidence="9">
    <location>
        <position position="141"/>
    </location>
    <ligand>
        <name>4-amino-2-methyl-5-(diphosphooxymethyl)pyrimidine</name>
        <dbReference type="ChEBI" id="CHEBI:57841"/>
    </ligand>
</feature>
<evidence type="ECO:0000256" key="9">
    <source>
        <dbReference type="HAMAP-Rule" id="MF_00097"/>
    </source>
</evidence>
<dbReference type="GO" id="GO:0005737">
    <property type="term" value="C:cytoplasm"/>
    <property type="evidence" value="ECO:0007669"/>
    <property type="project" value="TreeGrafter"/>
</dbReference>
<sequence length="212" mass="22432">MSCNQSIDYSLYLVTDRQLLAGKDLAATVEQAILGGATLVQLREKDASTRDFYQQAVLIKQITGKYHVPLIINDRADIALAVDADGLHIGQEDLPLHIARQIVGPEKLIGVSTATLEQALAAEAAGADYLGIGAIFPTGTKSDADSVSLEELRTIKAKVRIPIVAIGGINETNINSVMSVGVDGAAVVSAILSRPDPLRAAAYLRQLIALAY</sequence>
<dbReference type="InterPro" id="IPR013785">
    <property type="entry name" value="Aldolase_TIM"/>
</dbReference>
<dbReference type="Proteomes" id="UP000076268">
    <property type="component" value="Unassembled WGS sequence"/>
</dbReference>
<gene>
    <name evidence="9" type="primary">thiE</name>
    <name evidence="13" type="ORF">AXX12_06570</name>
</gene>
<evidence type="ECO:0000256" key="1">
    <source>
        <dbReference type="ARBA" id="ARBA00005165"/>
    </source>
</evidence>
<comment type="pathway">
    <text evidence="1 9 11">Cofactor biosynthesis; thiamine diphosphate biosynthesis; thiamine phosphate from 4-amino-2-methyl-5-diphosphomethylpyrimidine and 4-methyl-5-(2-phosphoethyl)-thiazole: step 1/1.</text>
</comment>
<protein>
    <recommendedName>
        <fullName evidence="9">Thiamine-phosphate synthase</fullName>
        <shortName evidence="9">TP synthase</shortName>
        <shortName evidence="9">TPS</shortName>
        <ecNumber evidence="9">2.5.1.3</ecNumber>
    </recommendedName>
    <alternativeName>
        <fullName evidence="9">Thiamine-phosphate pyrophosphorylase</fullName>
        <shortName evidence="9">TMP pyrophosphorylase</shortName>
        <shortName evidence="9">TMP-PPase</shortName>
    </alternativeName>
</protein>
<comment type="catalytic activity">
    <reaction evidence="8 9 10">
        <text>2-[(2R,5Z)-2-carboxy-4-methylthiazol-5(2H)-ylidene]ethyl phosphate + 4-amino-2-methyl-5-(diphosphooxymethyl)pyrimidine + 2 H(+) = thiamine phosphate + CO2 + diphosphate</text>
        <dbReference type="Rhea" id="RHEA:47844"/>
        <dbReference type="ChEBI" id="CHEBI:15378"/>
        <dbReference type="ChEBI" id="CHEBI:16526"/>
        <dbReference type="ChEBI" id="CHEBI:33019"/>
        <dbReference type="ChEBI" id="CHEBI:37575"/>
        <dbReference type="ChEBI" id="CHEBI:57841"/>
        <dbReference type="ChEBI" id="CHEBI:62899"/>
        <dbReference type="EC" id="2.5.1.3"/>
    </reaction>
</comment>
<dbReference type="CDD" id="cd00564">
    <property type="entry name" value="TMP_TenI"/>
    <property type="match status" value="1"/>
</dbReference>
<proteinExistence type="inferred from homology"/>
<evidence type="ECO:0000256" key="4">
    <source>
        <dbReference type="ARBA" id="ARBA00022842"/>
    </source>
</evidence>
<comment type="similarity">
    <text evidence="9 10">Belongs to the thiamine-phosphate synthase family.</text>
</comment>
<evidence type="ECO:0000313" key="13">
    <source>
        <dbReference type="EMBL" id="KYZ76104.1"/>
    </source>
</evidence>
<dbReference type="RefSeq" id="WP_066240957.1">
    <property type="nucleotide sequence ID" value="NZ_LSGP01000017.1"/>
</dbReference>
<comment type="function">
    <text evidence="9">Condenses 4-methyl-5-(beta-hydroxyethyl)thiazole monophosphate (THZ-P) and 2-methyl-4-amino-5-hydroxymethyl pyrimidine pyrophosphate (HMP-PP) to form thiamine monophosphate (TMP).</text>
</comment>
<dbReference type="InterPro" id="IPR036206">
    <property type="entry name" value="ThiamineP_synth_sf"/>
</dbReference>
<feature type="binding site" evidence="9">
    <location>
        <position position="93"/>
    </location>
    <ligand>
        <name>Mg(2+)</name>
        <dbReference type="ChEBI" id="CHEBI:18420"/>
    </ligand>
</feature>
<evidence type="ECO:0000256" key="6">
    <source>
        <dbReference type="ARBA" id="ARBA00047334"/>
    </source>
</evidence>
<dbReference type="GO" id="GO:0000287">
    <property type="term" value="F:magnesium ion binding"/>
    <property type="evidence" value="ECO:0007669"/>
    <property type="project" value="UniProtKB-UniRule"/>
</dbReference>
<dbReference type="EC" id="2.5.1.3" evidence="9"/>
<dbReference type="EMBL" id="LSGP01000017">
    <property type="protein sequence ID" value="KYZ76104.1"/>
    <property type="molecule type" value="Genomic_DNA"/>
</dbReference>
<dbReference type="InterPro" id="IPR022998">
    <property type="entry name" value="ThiamineP_synth_TenI"/>
</dbReference>
<feature type="binding site" evidence="9">
    <location>
        <position position="168"/>
    </location>
    <ligand>
        <name>2-[(2R,5Z)-2-carboxy-4-methylthiazol-5(2H)-ylidene]ethyl phosphate</name>
        <dbReference type="ChEBI" id="CHEBI:62899"/>
    </ligand>
</feature>
<feature type="binding site" evidence="9">
    <location>
        <begin position="188"/>
        <end position="189"/>
    </location>
    <ligand>
        <name>2-[(2R,5Z)-2-carboxy-4-methylthiazol-5(2H)-ylidene]ethyl phosphate</name>
        <dbReference type="ChEBI" id="CHEBI:62899"/>
    </ligand>
</feature>
<dbReference type="STRING" id="1794912.AXX12_06570"/>